<keyword evidence="7 14" id="KW-0963">Cytoplasm</keyword>
<keyword evidence="8 14" id="KW-0808">Transferase</keyword>
<organism evidence="17 18">
    <name type="scientific">Sphingomonas vulcanisoli</name>
    <dbReference type="NCBI Taxonomy" id="1658060"/>
    <lineage>
        <taxon>Bacteria</taxon>
        <taxon>Pseudomonadati</taxon>
        <taxon>Pseudomonadota</taxon>
        <taxon>Alphaproteobacteria</taxon>
        <taxon>Sphingomonadales</taxon>
        <taxon>Sphingomonadaceae</taxon>
        <taxon>Sphingomonas</taxon>
    </lineage>
</organism>
<dbReference type="NCBIfam" id="TIGR00554">
    <property type="entry name" value="panK_bact"/>
    <property type="match status" value="1"/>
</dbReference>
<comment type="similarity">
    <text evidence="4 14 15">Belongs to the prokaryotic pantothenate kinase family.</text>
</comment>
<gene>
    <name evidence="14" type="primary">coaA</name>
    <name evidence="17" type="ORF">FHS31_002482</name>
</gene>
<dbReference type="PANTHER" id="PTHR10285">
    <property type="entry name" value="URIDINE KINASE"/>
    <property type="match status" value="1"/>
</dbReference>
<evidence type="ECO:0000259" key="16">
    <source>
        <dbReference type="Pfam" id="PF00485"/>
    </source>
</evidence>
<comment type="subcellular location">
    <subcellularLocation>
        <location evidence="2 14 15">Cytoplasm</location>
    </subcellularLocation>
</comment>
<feature type="domain" description="Phosphoribulokinase/uridine kinase" evidence="16">
    <location>
        <begin position="101"/>
        <end position="243"/>
    </location>
</feature>
<evidence type="ECO:0000256" key="15">
    <source>
        <dbReference type="RuleBase" id="RU003530"/>
    </source>
</evidence>
<dbReference type="Proteomes" id="UP000727456">
    <property type="component" value="Unassembled WGS sequence"/>
</dbReference>
<evidence type="ECO:0000256" key="2">
    <source>
        <dbReference type="ARBA" id="ARBA00004496"/>
    </source>
</evidence>
<evidence type="ECO:0000256" key="4">
    <source>
        <dbReference type="ARBA" id="ARBA00006087"/>
    </source>
</evidence>
<evidence type="ECO:0000256" key="6">
    <source>
        <dbReference type="ARBA" id="ARBA00015080"/>
    </source>
</evidence>
<evidence type="ECO:0000256" key="1">
    <source>
        <dbReference type="ARBA" id="ARBA00001206"/>
    </source>
</evidence>
<evidence type="ECO:0000256" key="5">
    <source>
        <dbReference type="ARBA" id="ARBA00012102"/>
    </source>
</evidence>
<evidence type="ECO:0000256" key="8">
    <source>
        <dbReference type="ARBA" id="ARBA00022679"/>
    </source>
</evidence>
<evidence type="ECO:0000313" key="18">
    <source>
        <dbReference type="Proteomes" id="UP000727456"/>
    </source>
</evidence>
<evidence type="ECO:0000256" key="9">
    <source>
        <dbReference type="ARBA" id="ARBA00022741"/>
    </source>
</evidence>
<keyword evidence="12 14" id="KW-0173">Coenzyme A biosynthesis</keyword>
<keyword evidence="9 14" id="KW-0547">Nucleotide-binding</keyword>
<evidence type="ECO:0000256" key="7">
    <source>
        <dbReference type="ARBA" id="ARBA00022490"/>
    </source>
</evidence>
<name>A0ABX0TTK6_9SPHN</name>
<proteinExistence type="inferred from homology"/>
<reference evidence="17 18" key="1">
    <citation type="submission" date="2020-03" db="EMBL/GenBank/DDBJ databases">
        <title>Genomic Encyclopedia of Type Strains, Phase III (KMG-III): the genomes of soil and plant-associated and newly described type strains.</title>
        <authorList>
            <person name="Whitman W."/>
        </authorList>
    </citation>
    <scope>NUCLEOTIDE SEQUENCE [LARGE SCALE GENOMIC DNA]</scope>
    <source>
        <strain evidence="17 18">CECT 8804</strain>
    </source>
</reference>
<comment type="caution">
    <text evidence="17">The sequence shown here is derived from an EMBL/GenBank/DDBJ whole genome shotgun (WGS) entry which is preliminary data.</text>
</comment>
<dbReference type="PIRSF" id="PIRSF000545">
    <property type="entry name" value="Pantothenate_kin"/>
    <property type="match status" value="1"/>
</dbReference>
<evidence type="ECO:0000256" key="11">
    <source>
        <dbReference type="ARBA" id="ARBA00022840"/>
    </source>
</evidence>
<dbReference type="CDD" id="cd02025">
    <property type="entry name" value="PanK"/>
    <property type="match status" value="1"/>
</dbReference>
<evidence type="ECO:0000256" key="10">
    <source>
        <dbReference type="ARBA" id="ARBA00022777"/>
    </source>
</evidence>
<dbReference type="EMBL" id="JAAOZC010000006">
    <property type="protein sequence ID" value="NIJ08858.1"/>
    <property type="molecule type" value="Genomic_DNA"/>
</dbReference>
<dbReference type="EC" id="2.7.1.33" evidence="5 14"/>
<dbReference type="GO" id="GO:0004594">
    <property type="term" value="F:pantothenate kinase activity"/>
    <property type="evidence" value="ECO:0007669"/>
    <property type="project" value="UniProtKB-EC"/>
</dbReference>
<evidence type="ECO:0000256" key="13">
    <source>
        <dbReference type="ARBA" id="ARBA00032866"/>
    </source>
</evidence>
<comment type="catalytic activity">
    <reaction evidence="1 14 15">
        <text>(R)-pantothenate + ATP = (R)-4'-phosphopantothenate + ADP + H(+)</text>
        <dbReference type="Rhea" id="RHEA:16373"/>
        <dbReference type="ChEBI" id="CHEBI:10986"/>
        <dbReference type="ChEBI" id="CHEBI:15378"/>
        <dbReference type="ChEBI" id="CHEBI:29032"/>
        <dbReference type="ChEBI" id="CHEBI:30616"/>
        <dbReference type="ChEBI" id="CHEBI:456216"/>
        <dbReference type="EC" id="2.7.1.33"/>
    </reaction>
</comment>
<comment type="pathway">
    <text evidence="3 14 15">Cofactor biosynthesis; coenzyme A biosynthesis; CoA from (R)-pantothenate: step 1/5.</text>
</comment>
<sequence>MGVVRSIQSKRENAPRVDDLAGATHFPRAAWARLRSAVPLTITEDDLARLRGANEPISLAEVEDIYLPLTRLINLHIGAARGLARVTDDFLGRPAAKRPYVVAIAGSVAVGKSTMARVLRTLLSRWPDHPKVDLVTTDGFLHPTSTLQQRGLMDRKGFPESYDIRRMIEFLLEVRTTGHGRLPVYSHLAYDLVPGAYQEVQAPDILIFEGLNVLQIGATSREGALYTASDFFDLAIYVDAKEEDIARWYLDRFLTHQATTFRDPNSYFHHMAGATTGEAKAFAQKLWREINAINLTENIKPSRARADLVIHKGPDHRVEELFMRRL</sequence>
<keyword evidence="18" id="KW-1185">Reference proteome</keyword>
<keyword evidence="10 14" id="KW-0418">Kinase</keyword>
<dbReference type="InterPro" id="IPR004566">
    <property type="entry name" value="PanK"/>
</dbReference>
<evidence type="ECO:0000256" key="14">
    <source>
        <dbReference type="HAMAP-Rule" id="MF_00215"/>
    </source>
</evidence>
<dbReference type="InterPro" id="IPR027417">
    <property type="entry name" value="P-loop_NTPase"/>
</dbReference>
<protein>
    <recommendedName>
        <fullName evidence="6 14">Pantothenate kinase</fullName>
        <ecNumber evidence="5 14">2.7.1.33</ecNumber>
    </recommendedName>
    <alternativeName>
        <fullName evidence="13 14">Pantothenic acid kinase</fullName>
    </alternativeName>
</protein>
<dbReference type="SUPFAM" id="SSF52540">
    <property type="entry name" value="P-loop containing nucleoside triphosphate hydrolases"/>
    <property type="match status" value="1"/>
</dbReference>
<evidence type="ECO:0000313" key="17">
    <source>
        <dbReference type="EMBL" id="NIJ08858.1"/>
    </source>
</evidence>
<feature type="binding site" evidence="14">
    <location>
        <begin position="106"/>
        <end position="113"/>
    </location>
    <ligand>
        <name>ATP</name>
        <dbReference type="ChEBI" id="CHEBI:30616"/>
    </ligand>
</feature>
<dbReference type="RefSeq" id="WP_167073918.1">
    <property type="nucleotide sequence ID" value="NZ_JAAOZC010000006.1"/>
</dbReference>
<dbReference type="Pfam" id="PF00485">
    <property type="entry name" value="PRK"/>
    <property type="match status" value="1"/>
</dbReference>
<evidence type="ECO:0000256" key="12">
    <source>
        <dbReference type="ARBA" id="ARBA00022993"/>
    </source>
</evidence>
<keyword evidence="11 14" id="KW-0067">ATP-binding</keyword>
<dbReference type="InterPro" id="IPR006083">
    <property type="entry name" value="PRK/URK"/>
</dbReference>
<accession>A0ABX0TTK6</accession>
<dbReference type="Gene3D" id="3.40.50.300">
    <property type="entry name" value="P-loop containing nucleotide triphosphate hydrolases"/>
    <property type="match status" value="1"/>
</dbReference>
<evidence type="ECO:0000256" key="3">
    <source>
        <dbReference type="ARBA" id="ARBA00005225"/>
    </source>
</evidence>
<dbReference type="HAMAP" id="MF_00215">
    <property type="entry name" value="Pantothen_kinase_1"/>
    <property type="match status" value="1"/>
</dbReference>